<dbReference type="PANTHER" id="PTHR32063">
    <property type="match status" value="1"/>
</dbReference>
<dbReference type="AlphaFoldDB" id="A0A1N7EWX3"/>
<keyword evidence="3" id="KW-0813">Transport</keyword>
<feature type="transmembrane region" description="Helical" evidence="8">
    <location>
        <begin position="342"/>
        <end position="358"/>
    </location>
</feature>
<evidence type="ECO:0000256" key="7">
    <source>
        <dbReference type="ARBA" id="ARBA00023136"/>
    </source>
</evidence>
<feature type="transmembrane region" description="Helical" evidence="8">
    <location>
        <begin position="435"/>
        <end position="457"/>
    </location>
</feature>
<feature type="transmembrane region" description="Helical" evidence="8">
    <location>
        <begin position="520"/>
        <end position="545"/>
    </location>
</feature>
<feature type="transmembrane region" description="Helical" evidence="8">
    <location>
        <begin position="365"/>
        <end position="384"/>
    </location>
</feature>
<evidence type="ECO:0000313" key="9">
    <source>
        <dbReference type="EMBL" id="SIR92527.1"/>
    </source>
</evidence>
<feature type="transmembrane region" description="Helical" evidence="8">
    <location>
        <begin position="1010"/>
        <end position="1033"/>
    </location>
</feature>
<dbReference type="SUPFAM" id="SSF82866">
    <property type="entry name" value="Multidrug efflux transporter AcrB transmembrane domain"/>
    <property type="match status" value="2"/>
</dbReference>
<keyword evidence="5 8" id="KW-0812">Transmembrane</keyword>
<accession>A0A1N7EWX3</accession>
<dbReference type="PRINTS" id="PR00702">
    <property type="entry name" value="ACRIFLAVINRP"/>
</dbReference>
<evidence type="ECO:0000256" key="2">
    <source>
        <dbReference type="ARBA" id="ARBA00010942"/>
    </source>
</evidence>
<dbReference type="Gene3D" id="1.20.1640.10">
    <property type="entry name" value="Multidrug efflux transporter AcrB transmembrane domain"/>
    <property type="match status" value="2"/>
</dbReference>
<dbReference type="GO" id="GO:0008324">
    <property type="term" value="F:monoatomic cation transmembrane transporter activity"/>
    <property type="evidence" value="ECO:0007669"/>
    <property type="project" value="InterPro"/>
</dbReference>
<dbReference type="InterPro" id="IPR027463">
    <property type="entry name" value="AcrB_DN_DC_subdom"/>
</dbReference>
<dbReference type="GO" id="GO:0005886">
    <property type="term" value="C:plasma membrane"/>
    <property type="evidence" value="ECO:0007669"/>
    <property type="project" value="UniProtKB-SubCell"/>
</dbReference>
<organism evidence="9 10">
    <name type="scientific">Roseovarius nanhaiticus</name>
    <dbReference type="NCBI Taxonomy" id="573024"/>
    <lineage>
        <taxon>Bacteria</taxon>
        <taxon>Pseudomonadati</taxon>
        <taxon>Pseudomonadota</taxon>
        <taxon>Alphaproteobacteria</taxon>
        <taxon>Rhodobacterales</taxon>
        <taxon>Roseobacteraceae</taxon>
        <taxon>Roseovarius</taxon>
    </lineage>
</organism>
<evidence type="ECO:0000256" key="1">
    <source>
        <dbReference type="ARBA" id="ARBA00004651"/>
    </source>
</evidence>
<keyword evidence="7 8" id="KW-0472">Membrane</keyword>
<keyword evidence="10" id="KW-1185">Reference proteome</keyword>
<dbReference type="Proteomes" id="UP000186019">
    <property type="component" value="Unassembled WGS sequence"/>
</dbReference>
<name>A0A1N7EWX3_9RHOB</name>
<evidence type="ECO:0000256" key="6">
    <source>
        <dbReference type="ARBA" id="ARBA00022989"/>
    </source>
</evidence>
<dbReference type="EMBL" id="FTNV01000001">
    <property type="protein sequence ID" value="SIR92527.1"/>
    <property type="molecule type" value="Genomic_DNA"/>
</dbReference>
<evidence type="ECO:0000313" key="10">
    <source>
        <dbReference type="Proteomes" id="UP000186019"/>
    </source>
</evidence>
<dbReference type="Gene3D" id="3.30.70.1320">
    <property type="entry name" value="Multidrug efflux transporter AcrB pore domain like"/>
    <property type="match status" value="1"/>
</dbReference>
<dbReference type="GO" id="GO:0042910">
    <property type="term" value="F:xenobiotic transmembrane transporter activity"/>
    <property type="evidence" value="ECO:0007669"/>
    <property type="project" value="TreeGrafter"/>
</dbReference>
<dbReference type="SUPFAM" id="SSF82714">
    <property type="entry name" value="Multidrug efflux transporter AcrB TolC docking domain, DN and DC subdomains"/>
    <property type="match status" value="2"/>
</dbReference>
<feature type="transmembrane region" description="Helical" evidence="8">
    <location>
        <begin position="390"/>
        <end position="414"/>
    </location>
</feature>
<protein>
    <submittedName>
        <fullName evidence="9">Cu(I)/Ag(I) efflux system membrane protein CusA/SilA</fullName>
    </submittedName>
</protein>
<evidence type="ECO:0000256" key="8">
    <source>
        <dbReference type="SAM" id="Phobius"/>
    </source>
</evidence>
<dbReference type="Gene3D" id="3.30.2090.10">
    <property type="entry name" value="Multidrug efflux transporter AcrB TolC docking domain, DN and DC subdomains"/>
    <property type="match status" value="2"/>
</dbReference>
<feature type="transmembrane region" description="Helical" evidence="8">
    <location>
        <begin position="867"/>
        <end position="884"/>
    </location>
</feature>
<evidence type="ECO:0000256" key="4">
    <source>
        <dbReference type="ARBA" id="ARBA00022475"/>
    </source>
</evidence>
<feature type="transmembrane region" description="Helical" evidence="8">
    <location>
        <begin position="12"/>
        <end position="31"/>
    </location>
</feature>
<dbReference type="InterPro" id="IPR004763">
    <property type="entry name" value="CusA-like"/>
</dbReference>
<dbReference type="Gene3D" id="3.30.70.1440">
    <property type="entry name" value="Multidrug efflux transporter AcrB pore domain"/>
    <property type="match status" value="1"/>
</dbReference>
<dbReference type="Pfam" id="PF00873">
    <property type="entry name" value="ACR_tran"/>
    <property type="match status" value="1"/>
</dbReference>
<dbReference type="RefSeq" id="WP_076530824.1">
    <property type="nucleotide sequence ID" value="NZ_FOAC01000001.1"/>
</dbReference>
<keyword evidence="6 8" id="KW-1133">Transmembrane helix</keyword>
<evidence type="ECO:0000256" key="5">
    <source>
        <dbReference type="ARBA" id="ARBA00022692"/>
    </source>
</evidence>
<feature type="transmembrane region" description="Helical" evidence="8">
    <location>
        <begin position="477"/>
        <end position="499"/>
    </location>
</feature>
<dbReference type="STRING" id="573024.SAMN05216208_1553"/>
<gene>
    <name evidence="9" type="ORF">SAMN05421666_0582</name>
</gene>
<dbReference type="SUPFAM" id="SSF82693">
    <property type="entry name" value="Multidrug efflux transporter AcrB pore domain, PN1, PN2, PC1 and PC2 subdomains"/>
    <property type="match status" value="2"/>
</dbReference>
<feature type="transmembrane region" description="Helical" evidence="8">
    <location>
        <begin position="980"/>
        <end position="998"/>
    </location>
</feature>
<dbReference type="PANTHER" id="PTHR32063:SF19">
    <property type="entry name" value="CATION EFFLUX SYSTEM PROTEIN CUSA"/>
    <property type="match status" value="1"/>
</dbReference>
<dbReference type="NCBIfam" id="TIGR00914">
    <property type="entry name" value="2A0601"/>
    <property type="match status" value="1"/>
</dbReference>
<evidence type="ECO:0000256" key="3">
    <source>
        <dbReference type="ARBA" id="ARBA00022448"/>
    </source>
</evidence>
<feature type="transmembrane region" description="Helical" evidence="8">
    <location>
        <begin position="891"/>
        <end position="911"/>
    </location>
</feature>
<comment type="subcellular location">
    <subcellularLocation>
        <location evidence="1">Cell membrane</location>
        <topology evidence="1">Multi-pass membrane protein</topology>
    </subcellularLocation>
</comment>
<feature type="transmembrane region" description="Helical" evidence="8">
    <location>
        <begin position="917"/>
        <end position="941"/>
    </location>
</feature>
<reference evidence="9 10" key="1">
    <citation type="submission" date="2017-01" db="EMBL/GenBank/DDBJ databases">
        <authorList>
            <person name="Mah S.A."/>
            <person name="Swanson W.J."/>
            <person name="Moy G.W."/>
            <person name="Vacquier V.D."/>
        </authorList>
    </citation>
    <scope>NUCLEOTIDE SEQUENCE [LARGE SCALE GENOMIC DNA]</scope>
    <source>
        <strain evidence="9 10">DSM 29590</strain>
    </source>
</reference>
<sequence>MIRAIIKASIANRVIILALAIMMGVVGVWAIRSTPVDAIPDLSDVQVIVRTPYAGQAPQVVEDQITYPIATAMLAVPGARDVRGFSFFGDSYVYVVFEDGTDLYWARSRVLEYLAQITSNLPEGASPELGPDATGVGWIYQYALIDRTGGHDLSELRSLQDWFLKYELQTVEGVSEVATIGGMVKQYQVVVDPDKLRAYDVTLGQIRSAIENANRETGGSVIEMGEAEFMVRSTGYVDELADIAKAPLMVNDRGAALTIGDIADIRLGPEMRRGVGELNGEGDAVGGVVILRWGGNALSTIKAVEARMEELRSSLPEGVEIVTTYNRAGVIERAIENLQKKLTEEFIVVILVCAAFLLHIRSSLVILVSLPLGIAAAFIVMKFQGVNANIMSLGGIAIAIGAMVDAAIVMIEAMHRRLEKEKITPENRWRIVSECASEVGPALFYSLAIITVSFLPVFVLESQEGRLFKPLAFTKTYAMAAAAILSITLVPVLMGYFVRGRIIPERKNPLNRLIIWIYRPFLDAAVAWPWATTLLAGLLVASMWWPLQRIGTEFMPELNEGDFLYMPTLYPGVSIGKAREVLQQSDRMIATIPEVETVHGKLGRADTATDPAPLTMIETTIQLKPEAEWREGMTMDRIRDALDRAVQIPGVTNVWIQPIKNRIDMLATGIKTPVGVKISGADLKVIEQIGIEVERVVGGIKGTASAYAERPIGGRFIEINPDRDAAARYGMSVRDVQDIVQTAIGGMQVSESVEGLERYPINLRYPQDWRSSPEALRDLPVVTPQGAHIPLGTLTEISIEDGPGMIRSENARRTGFVFVDIAGRDLGGYVQEARALVAEEVTLPPGYSITWSGQYEYIERMQERLKLVGPATLLIITLMLFMAFNRVIEVGIILAALPVALAGGVWFLWYLSFDISVAVLVGFIALAGVAVETAIVMLLYLNLAWEKRRGEASQERREMTPLDVEEVVFEGALLRVRPKVMTVATIFAGLIPIMYGTGTGSEIMQRIAAPMVGGMATATLLTLFVIPSIFVIWKRLALKRVNRELLTPATPDAAQTPAE</sequence>
<proteinExistence type="inferred from homology"/>
<dbReference type="OrthoDB" id="9798415at2"/>
<keyword evidence="4" id="KW-1003">Cell membrane</keyword>
<dbReference type="InterPro" id="IPR001036">
    <property type="entry name" value="Acrflvin-R"/>
</dbReference>
<dbReference type="Gene3D" id="3.30.70.1430">
    <property type="entry name" value="Multidrug efflux transporter AcrB pore domain"/>
    <property type="match status" value="2"/>
</dbReference>
<comment type="similarity">
    <text evidence="2">Belongs to the resistance-nodulation-cell division (RND) (TC 2.A.6) family.</text>
</comment>